<proteinExistence type="predicted"/>
<gene>
    <name evidence="3" type="ORF">FB567DRAFT_552895</name>
</gene>
<keyword evidence="2" id="KW-0732">Signal</keyword>
<dbReference type="OrthoDB" id="3786928at2759"/>
<organism evidence="3 4">
    <name type="scientific">Paraphoma chrysanthemicola</name>
    <dbReference type="NCBI Taxonomy" id="798071"/>
    <lineage>
        <taxon>Eukaryota</taxon>
        <taxon>Fungi</taxon>
        <taxon>Dikarya</taxon>
        <taxon>Ascomycota</taxon>
        <taxon>Pezizomycotina</taxon>
        <taxon>Dothideomycetes</taxon>
        <taxon>Pleosporomycetidae</taxon>
        <taxon>Pleosporales</taxon>
        <taxon>Pleosporineae</taxon>
        <taxon>Phaeosphaeriaceae</taxon>
        <taxon>Paraphoma</taxon>
    </lineage>
</organism>
<dbReference type="AlphaFoldDB" id="A0A8K0R092"/>
<evidence type="ECO:0000313" key="4">
    <source>
        <dbReference type="Proteomes" id="UP000813461"/>
    </source>
</evidence>
<feature type="signal peptide" evidence="2">
    <location>
        <begin position="1"/>
        <end position="23"/>
    </location>
</feature>
<accession>A0A8K0R092</accession>
<sequence length="203" mass="22643">MLQLLNFLALVLDVFWLLFAVQSYGWQKCCSLYTALSRAVSALSKFLPLQQPGTNDGNSRPSITILKPAFALHKLMYFIMRRRHAQLPLAERTAFAPFLRGTRFALLANMLINGEHSPVLAKFGIKLEAPERAWVRLLASLPDIIVTPPEDGDRAPERGQKGGRKLRLVEGLLAPPARISKAGRAEKEKRRAERKAMAMAARG</sequence>
<reference evidence="3" key="1">
    <citation type="journal article" date="2021" name="Nat. Commun.">
        <title>Genetic determinants of endophytism in the Arabidopsis root mycobiome.</title>
        <authorList>
            <person name="Mesny F."/>
            <person name="Miyauchi S."/>
            <person name="Thiergart T."/>
            <person name="Pickel B."/>
            <person name="Atanasova L."/>
            <person name="Karlsson M."/>
            <person name="Huettel B."/>
            <person name="Barry K.W."/>
            <person name="Haridas S."/>
            <person name="Chen C."/>
            <person name="Bauer D."/>
            <person name="Andreopoulos W."/>
            <person name="Pangilinan J."/>
            <person name="LaButti K."/>
            <person name="Riley R."/>
            <person name="Lipzen A."/>
            <person name="Clum A."/>
            <person name="Drula E."/>
            <person name="Henrissat B."/>
            <person name="Kohler A."/>
            <person name="Grigoriev I.V."/>
            <person name="Martin F.M."/>
            <person name="Hacquard S."/>
        </authorList>
    </citation>
    <scope>NUCLEOTIDE SEQUENCE</scope>
    <source>
        <strain evidence="3">MPI-SDFR-AT-0120</strain>
    </source>
</reference>
<evidence type="ECO:0008006" key="5">
    <source>
        <dbReference type="Google" id="ProtNLM"/>
    </source>
</evidence>
<evidence type="ECO:0000256" key="1">
    <source>
        <dbReference type="SAM" id="MobiDB-lite"/>
    </source>
</evidence>
<feature type="compositionally biased region" description="Basic and acidic residues" evidence="1">
    <location>
        <begin position="183"/>
        <end position="196"/>
    </location>
</feature>
<comment type="caution">
    <text evidence="3">The sequence shown here is derived from an EMBL/GenBank/DDBJ whole genome shotgun (WGS) entry which is preliminary data.</text>
</comment>
<protein>
    <recommendedName>
        <fullName evidence="5">LAGLIDADG endonuclease</fullName>
    </recommendedName>
</protein>
<dbReference type="EMBL" id="JAGMVJ010000018">
    <property type="protein sequence ID" value="KAH7077375.1"/>
    <property type="molecule type" value="Genomic_DNA"/>
</dbReference>
<dbReference type="Proteomes" id="UP000813461">
    <property type="component" value="Unassembled WGS sequence"/>
</dbReference>
<keyword evidence="4" id="KW-1185">Reference proteome</keyword>
<evidence type="ECO:0000313" key="3">
    <source>
        <dbReference type="EMBL" id="KAH7077375.1"/>
    </source>
</evidence>
<name>A0A8K0R092_9PLEO</name>
<feature type="region of interest" description="Disordered" evidence="1">
    <location>
        <begin position="180"/>
        <end position="203"/>
    </location>
</feature>
<evidence type="ECO:0000256" key="2">
    <source>
        <dbReference type="SAM" id="SignalP"/>
    </source>
</evidence>
<feature type="chain" id="PRO_5035434789" description="LAGLIDADG endonuclease" evidence="2">
    <location>
        <begin position="24"/>
        <end position="203"/>
    </location>
</feature>